<name>X1AJJ3_9ZZZZ</name>
<dbReference type="EMBL" id="BART01017822">
    <property type="protein sequence ID" value="GAG82424.1"/>
    <property type="molecule type" value="Genomic_DNA"/>
</dbReference>
<feature type="non-terminal residue" evidence="1">
    <location>
        <position position="1"/>
    </location>
</feature>
<proteinExistence type="predicted"/>
<reference evidence="1" key="1">
    <citation type="journal article" date="2014" name="Front. Microbiol.">
        <title>High frequency of phylogenetically diverse reductive dehalogenase-homologous genes in deep subseafloor sedimentary metagenomes.</title>
        <authorList>
            <person name="Kawai M."/>
            <person name="Futagami T."/>
            <person name="Toyoda A."/>
            <person name="Takaki Y."/>
            <person name="Nishi S."/>
            <person name="Hori S."/>
            <person name="Arai W."/>
            <person name="Tsubouchi T."/>
            <person name="Morono Y."/>
            <person name="Uchiyama I."/>
            <person name="Ito T."/>
            <person name="Fujiyama A."/>
            <person name="Inagaki F."/>
            <person name="Takami H."/>
        </authorList>
    </citation>
    <scope>NUCLEOTIDE SEQUENCE</scope>
    <source>
        <strain evidence="1">Expedition CK06-06</strain>
    </source>
</reference>
<gene>
    <name evidence="1" type="ORF">S01H4_33797</name>
</gene>
<accession>X1AJJ3</accession>
<evidence type="ECO:0000313" key="1">
    <source>
        <dbReference type="EMBL" id="GAG82424.1"/>
    </source>
</evidence>
<dbReference type="Gene3D" id="2.180.10.10">
    <property type="entry name" value="RHS repeat-associated core"/>
    <property type="match status" value="1"/>
</dbReference>
<protein>
    <recommendedName>
        <fullName evidence="2">RHS repeat protein</fullName>
    </recommendedName>
</protein>
<organism evidence="1">
    <name type="scientific">marine sediment metagenome</name>
    <dbReference type="NCBI Taxonomy" id="412755"/>
    <lineage>
        <taxon>unclassified sequences</taxon>
        <taxon>metagenomes</taxon>
        <taxon>ecological metagenomes</taxon>
    </lineage>
</organism>
<sequence>AVGTAKEKRIDYEYDPGFLNKITKITEPSVYAGESRITTRSYDFNGNVLSETISGFDPFGQTVSRTITNTFNGPFSQITSSDGPRTDVSDVTTYEYYPNTNTEGANRARLKVLTDPSGLRIRDNIVYSATGKTLSESRPNGISVDYEYYAGNDQIKSITESGGGLFNRTRWEYFPVGDVQRMIIDDESGDEIITEFSYDSARRLYQVESRISG</sequence>
<dbReference type="AlphaFoldDB" id="X1AJJ3"/>
<evidence type="ECO:0008006" key="2">
    <source>
        <dbReference type="Google" id="ProtNLM"/>
    </source>
</evidence>
<comment type="caution">
    <text evidence="1">The sequence shown here is derived from an EMBL/GenBank/DDBJ whole genome shotgun (WGS) entry which is preliminary data.</text>
</comment>